<dbReference type="InterPro" id="IPR025188">
    <property type="entry name" value="DUF4113"/>
</dbReference>
<dbReference type="GO" id="GO:0003887">
    <property type="term" value="F:DNA-directed DNA polymerase activity"/>
    <property type="evidence" value="ECO:0007669"/>
    <property type="project" value="UniProtKB-KW"/>
</dbReference>
<dbReference type="RefSeq" id="WP_008870257.1">
    <property type="nucleotide sequence ID" value="NZ_ACJN02000002.1"/>
</dbReference>
<evidence type="ECO:0000256" key="4">
    <source>
        <dbReference type="ARBA" id="ARBA00023204"/>
    </source>
</evidence>
<dbReference type="GO" id="GO:0009432">
    <property type="term" value="P:SOS response"/>
    <property type="evidence" value="ECO:0007669"/>
    <property type="project" value="UniProtKB-KW"/>
</dbReference>
<keyword evidence="7" id="KW-0239">DNA-directed DNA polymerase</keyword>
<dbReference type="EMBL" id="ACJN02000002">
    <property type="protein sequence ID" value="EFI34943.1"/>
    <property type="molecule type" value="Genomic_DNA"/>
</dbReference>
<dbReference type="InterPro" id="IPR043502">
    <property type="entry name" value="DNA/RNA_pol_sf"/>
</dbReference>
<keyword evidence="4" id="KW-0234">DNA repair</keyword>
<dbReference type="PANTHER" id="PTHR11076:SF34">
    <property type="entry name" value="PROTEIN UMUC"/>
    <property type="match status" value="1"/>
</dbReference>
<dbReference type="PANTHER" id="PTHR11076">
    <property type="entry name" value="DNA REPAIR POLYMERASE UMUC / TRANSFERASE FAMILY MEMBER"/>
    <property type="match status" value="1"/>
</dbReference>
<dbReference type="Pfam" id="PF00817">
    <property type="entry name" value="IMS"/>
    <property type="match status" value="1"/>
</dbReference>
<dbReference type="CDD" id="cd01700">
    <property type="entry name" value="PolY_Pol_V_umuC"/>
    <property type="match status" value="1"/>
</dbReference>
<dbReference type="Pfam" id="PF13438">
    <property type="entry name" value="DUF4113"/>
    <property type="match status" value="1"/>
</dbReference>
<evidence type="ECO:0000256" key="5">
    <source>
        <dbReference type="ARBA" id="ARBA00023236"/>
    </source>
</evidence>
<keyword evidence="7" id="KW-0548">Nucleotidyltransferase</keyword>
<proteinExistence type="inferred from homology"/>
<dbReference type="PROSITE" id="PS50173">
    <property type="entry name" value="UMUC"/>
    <property type="match status" value="1"/>
</dbReference>
<dbReference type="Proteomes" id="UP000005496">
    <property type="component" value="Unassembled WGS sequence"/>
</dbReference>
<keyword evidence="7" id="KW-0808">Transferase</keyword>
<dbReference type="InterPro" id="IPR017961">
    <property type="entry name" value="DNA_pol_Y-fam_little_finger"/>
</dbReference>
<keyword evidence="3" id="KW-0741">SOS mutagenesis</keyword>
<keyword evidence="5" id="KW-0742">SOS response</keyword>
<comment type="similarity">
    <text evidence="1">Belongs to the DNA polymerase type-Y family.</text>
</comment>
<dbReference type="Gene3D" id="3.40.1170.60">
    <property type="match status" value="1"/>
</dbReference>
<dbReference type="EC" id="2.7.7.7" evidence="7"/>
<protein>
    <submittedName>
        <fullName evidence="7">DNA-directed DNA polymerase</fullName>
        <ecNumber evidence="7">2.7.7.7</ecNumber>
    </submittedName>
</protein>
<dbReference type="Pfam" id="PF11799">
    <property type="entry name" value="IMS_C"/>
    <property type="match status" value="1"/>
</dbReference>
<dbReference type="GO" id="GO:0042276">
    <property type="term" value="P:error-prone translesion synthesis"/>
    <property type="evidence" value="ECO:0007669"/>
    <property type="project" value="TreeGrafter"/>
</dbReference>
<evidence type="ECO:0000259" key="6">
    <source>
        <dbReference type="PROSITE" id="PS50173"/>
    </source>
</evidence>
<dbReference type="OrthoDB" id="9808813at2"/>
<dbReference type="Gene3D" id="3.30.70.270">
    <property type="match status" value="1"/>
</dbReference>
<dbReference type="eggNOG" id="COG0389">
    <property type="taxonomic scope" value="Bacteria"/>
</dbReference>
<dbReference type="GO" id="GO:0003684">
    <property type="term" value="F:damaged DNA binding"/>
    <property type="evidence" value="ECO:0007669"/>
    <property type="project" value="InterPro"/>
</dbReference>
<accession>D6SQB7</accession>
<evidence type="ECO:0000256" key="2">
    <source>
        <dbReference type="ARBA" id="ARBA00022763"/>
    </source>
</evidence>
<keyword evidence="8" id="KW-1185">Reference proteome</keyword>
<dbReference type="InterPro" id="IPR043128">
    <property type="entry name" value="Rev_trsase/Diguanyl_cyclase"/>
</dbReference>
<feature type="domain" description="UmuC" evidence="6">
    <location>
        <begin position="5"/>
        <end position="188"/>
    </location>
</feature>
<gene>
    <name evidence="7" type="ORF">Dthio_PD2335</name>
</gene>
<name>D6SQB7_9BACT</name>
<dbReference type="SUPFAM" id="SSF56672">
    <property type="entry name" value="DNA/RNA polymerases"/>
    <property type="match status" value="1"/>
</dbReference>
<dbReference type="GO" id="GO:0005829">
    <property type="term" value="C:cytosol"/>
    <property type="evidence" value="ECO:0007669"/>
    <property type="project" value="TreeGrafter"/>
</dbReference>
<comment type="caution">
    <text evidence="7">The sequence shown here is derived from an EMBL/GenBank/DDBJ whole genome shotgun (WGS) entry which is preliminary data.</text>
</comment>
<evidence type="ECO:0000313" key="7">
    <source>
        <dbReference type="EMBL" id="EFI34943.1"/>
    </source>
</evidence>
<evidence type="ECO:0000256" key="1">
    <source>
        <dbReference type="ARBA" id="ARBA00010945"/>
    </source>
</evidence>
<dbReference type="AlphaFoldDB" id="D6SQB7"/>
<evidence type="ECO:0000256" key="3">
    <source>
        <dbReference type="ARBA" id="ARBA00023199"/>
    </source>
</evidence>
<evidence type="ECO:0000313" key="8">
    <source>
        <dbReference type="Proteomes" id="UP000005496"/>
    </source>
</evidence>
<dbReference type="InterPro" id="IPR001126">
    <property type="entry name" value="UmuC"/>
</dbReference>
<sequence length="424" mass="47902">MTRMFALVDCNNFYVSCERVFDPSLQDVPVVVLSNNDGCVIARSNEAKALGIRMGAPAFEHREIFEKHGVQVFSSNYSLYGDMSSRVMSSLNRIVPDMEVYSIDEAFLILDSLPQSPESFARDLREKILKWVGMPVSIGIGPTKTLAKIANRFAKKHLEHSGVLDLGSPGMRSTCLELTDVEDVWGIGRRYALLLKSYNVRNALQFSRQSRDWVQSRMTVEGVHILLELQGIPCHFLDRTPRPNKTIISSRSFGRCVETLQELQTALACYVTRAAQKLRHQGSVCSGVTVFVYTNRFRQDLPQHSPSGTANIMYPTDHTPTLIRHALNALEGIYRPGYSYKKAGVMLTRIEPRARKRPTFFQPGAGREKKEKKLMSAMDHINARWGRNTLQPAETLYAPGDWGIKREKLSPRYTTSWDELPVAS</sequence>
<dbReference type="InterPro" id="IPR050116">
    <property type="entry name" value="DNA_polymerase-Y"/>
</dbReference>
<organism evidence="7 8">
    <name type="scientific">Desulfonatronospira thiodismutans ASO3-1</name>
    <dbReference type="NCBI Taxonomy" id="555779"/>
    <lineage>
        <taxon>Bacteria</taxon>
        <taxon>Pseudomonadati</taxon>
        <taxon>Thermodesulfobacteriota</taxon>
        <taxon>Desulfovibrionia</taxon>
        <taxon>Desulfovibrionales</taxon>
        <taxon>Desulfonatronovibrionaceae</taxon>
        <taxon>Desulfonatronospira</taxon>
    </lineage>
</organism>
<reference evidence="7" key="1">
    <citation type="submission" date="2010-05" db="EMBL/GenBank/DDBJ databases">
        <title>The draft genome of Desulfonatronospira thiodismutans ASO3-1.</title>
        <authorList>
            <consortium name="US DOE Joint Genome Institute (JGI-PGF)"/>
            <person name="Lucas S."/>
            <person name="Copeland A."/>
            <person name="Lapidus A."/>
            <person name="Cheng J.-F."/>
            <person name="Bruce D."/>
            <person name="Goodwin L."/>
            <person name="Pitluck S."/>
            <person name="Chertkov O."/>
            <person name="Brettin T."/>
            <person name="Detter J.C."/>
            <person name="Han C."/>
            <person name="Land M.L."/>
            <person name="Hauser L."/>
            <person name="Kyrpides N."/>
            <person name="Mikhailova N."/>
            <person name="Muyzer G."/>
            <person name="Woyke T."/>
        </authorList>
    </citation>
    <scope>NUCLEOTIDE SEQUENCE [LARGE SCALE GENOMIC DNA]</scope>
    <source>
        <strain evidence="7">ASO3-1</strain>
    </source>
</reference>
<dbReference type="GO" id="GO:0006281">
    <property type="term" value="P:DNA repair"/>
    <property type="evidence" value="ECO:0007669"/>
    <property type="project" value="UniProtKB-KW"/>
</dbReference>
<keyword evidence="2" id="KW-0227">DNA damage</keyword>